<dbReference type="EMBL" id="BPLR01000978">
    <property type="protein sequence ID" value="GIY98855.1"/>
    <property type="molecule type" value="Genomic_DNA"/>
</dbReference>
<evidence type="ECO:0000313" key="1">
    <source>
        <dbReference type="EMBL" id="GIY98855.1"/>
    </source>
</evidence>
<accession>A0AAV4XXD6</accession>
<dbReference type="Proteomes" id="UP001054945">
    <property type="component" value="Unassembled WGS sequence"/>
</dbReference>
<gene>
    <name evidence="1" type="ORF">CEXT_381471</name>
</gene>
<reference evidence="1 2" key="1">
    <citation type="submission" date="2021-06" db="EMBL/GenBank/DDBJ databases">
        <title>Caerostris extrusa draft genome.</title>
        <authorList>
            <person name="Kono N."/>
            <person name="Arakawa K."/>
        </authorList>
    </citation>
    <scope>NUCLEOTIDE SEQUENCE [LARGE SCALE GENOMIC DNA]</scope>
</reference>
<name>A0AAV4XXD6_CAEEX</name>
<sequence length="77" mass="8785">MTHVARACLVNAHTPLPKCTCAQLADSFLFDIIFDNSLSQRHLSDSPVFRISLQFYFEGEKKNRLPDQDELLTECPT</sequence>
<keyword evidence="2" id="KW-1185">Reference proteome</keyword>
<protein>
    <submittedName>
        <fullName evidence="1">Uncharacterized protein</fullName>
    </submittedName>
</protein>
<dbReference type="AlphaFoldDB" id="A0AAV4XXD6"/>
<comment type="caution">
    <text evidence="1">The sequence shown here is derived from an EMBL/GenBank/DDBJ whole genome shotgun (WGS) entry which is preliminary data.</text>
</comment>
<proteinExistence type="predicted"/>
<evidence type="ECO:0000313" key="2">
    <source>
        <dbReference type="Proteomes" id="UP001054945"/>
    </source>
</evidence>
<organism evidence="1 2">
    <name type="scientific">Caerostris extrusa</name>
    <name type="common">Bark spider</name>
    <name type="synonym">Caerostris bankana</name>
    <dbReference type="NCBI Taxonomy" id="172846"/>
    <lineage>
        <taxon>Eukaryota</taxon>
        <taxon>Metazoa</taxon>
        <taxon>Ecdysozoa</taxon>
        <taxon>Arthropoda</taxon>
        <taxon>Chelicerata</taxon>
        <taxon>Arachnida</taxon>
        <taxon>Araneae</taxon>
        <taxon>Araneomorphae</taxon>
        <taxon>Entelegynae</taxon>
        <taxon>Araneoidea</taxon>
        <taxon>Araneidae</taxon>
        <taxon>Caerostris</taxon>
    </lineage>
</organism>